<reference evidence="3" key="1">
    <citation type="journal article" date="2012" name="Science">
        <title>The Paleozoic origin of enzymatic lignin decomposition reconstructed from 31 fungal genomes.</title>
        <authorList>
            <person name="Floudas D."/>
            <person name="Binder M."/>
            <person name="Riley R."/>
            <person name="Barry K."/>
            <person name="Blanchette R.A."/>
            <person name="Henrissat B."/>
            <person name="Martinez A.T."/>
            <person name="Otillar R."/>
            <person name="Spatafora J.W."/>
            <person name="Yadav J.S."/>
            <person name="Aerts A."/>
            <person name="Benoit I."/>
            <person name="Boyd A."/>
            <person name="Carlson A."/>
            <person name="Copeland A."/>
            <person name="Coutinho P.M."/>
            <person name="de Vries R.P."/>
            <person name="Ferreira P."/>
            <person name="Findley K."/>
            <person name="Foster B."/>
            <person name="Gaskell J."/>
            <person name="Glotzer D."/>
            <person name="Gorecki P."/>
            <person name="Heitman J."/>
            <person name="Hesse C."/>
            <person name="Hori C."/>
            <person name="Igarashi K."/>
            <person name="Jurgens J.A."/>
            <person name="Kallen N."/>
            <person name="Kersten P."/>
            <person name="Kohler A."/>
            <person name="Kuees U."/>
            <person name="Kumar T.K.A."/>
            <person name="Kuo A."/>
            <person name="LaButti K."/>
            <person name="Larrondo L.F."/>
            <person name="Lindquist E."/>
            <person name="Ling A."/>
            <person name="Lombard V."/>
            <person name="Lucas S."/>
            <person name="Lundell T."/>
            <person name="Martin R."/>
            <person name="McLaughlin D.J."/>
            <person name="Morgenstern I."/>
            <person name="Morin E."/>
            <person name="Murat C."/>
            <person name="Nagy L.G."/>
            <person name="Nolan M."/>
            <person name="Ohm R.A."/>
            <person name="Patyshakuliyeva A."/>
            <person name="Rokas A."/>
            <person name="Ruiz-Duenas F.J."/>
            <person name="Sabat G."/>
            <person name="Salamov A."/>
            <person name="Samejima M."/>
            <person name="Schmutz J."/>
            <person name="Slot J.C."/>
            <person name="St John F."/>
            <person name="Stenlid J."/>
            <person name="Sun H."/>
            <person name="Sun S."/>
            <person name="Syed K."/>
            <person name="Tsang A."/>
            <person name="Wiebenga A."/>
            <person name="Young D."/>
            <person name="Pisabarro A."/>
            <person name="Eastwood D.C."/>
            <person name="Martin F."/>
            <person name="Cullen D."/>
            <person name="Grigoriev I.V."/>
            <person name="Hibbett D.S."/>
        </authorList>
    </citation>
    <scope>NUCLEOTIDE SEQUENCE [LARGE SCALE GENOMIC DNA]</scope>
    <source>
        <strain evidence="3">TFB10046</strain>
    </source>
</reference>
<protein>
    <submittedName>
        <fullName evidence="2">Uncharacterized protein</fullName>
    </submittedName>
</protein>
<evidence type="ECO:0000256" key="1">
    <source>
        <dbReference type="SAM" id="Coils"/>
    </source>
</evidence>
<accession>J0CR44</accession>
<dbReference type="EMBL" id="JH688707">
    <property type="protein sequence ID" value="EJD32724.1"/>
    <property type="molecule type" value="Genomic_DNA"/>
</dbReference>
<name>J0CR44_AURST</name>
<dbReference type="KEGG" id="adl:AURDEDRAFT_132021"/>
<dbReference type="InParanoid" id="J0CR44"/>
<feature type="coiled-coil region" evidence="1">
    <location>
        <begin position="12"/>
        <end position="113"/>
    </location>
</feature>
<evidence type="ECO:0000313" key="3">
    <source>
        <dbReference type="Proteomes" id="UP000006514"/>
    </source>
</evidence>
<proteinExistence type="predicted"/>
<gene>
    <name evidence="2" type="ORF">AURDEDRAFT_132021</name>
</gene>
<dbReference type="OrthoDB" id="3067660at2759"/>
<organism evidence="2 3">
    <name type="scientific">Auricularia subglabra (strain TFB-10046 / SS5)</name>
    <name type="common">White-rot fungus</name>
    <name type="synonym">Auricularia delicata (strain TFB10046)</name>
    <dbReference type="NCBI Taxonomy" id="717982"/>
    <lineage>
        <taxon>Eukaryota</taxon>
        <taxon>Fungi</taxon>
        <taxon>Dikarya</taxon>
        <taxon>Basidiomycota</taxon>
        <taxon>Agaricomycotina</taxon>
        <taxon>Agaricomycetes</taxon>
        <taxon>Auriculariales</taxon>
        <taxon>Auriculariaceae</taxon>
        <taxon>Auricularia</taxon>
    </lineage>
</organism>
<evidence type="ECO:0000313" key="2">
    <source>
        <dbReference type="EMBL" id="EJD32724.1"/>
    </source>
</evidence>
<dbReference type="Proteomes" id="UP000006514">
    <property type="component" value="Unassembled WGS sequence"/>
</dbReference>
<dbReference type="AlphaFoldDB" id="J0CR44"/>
<feature type="non-terminal residue" evidence="2">
    <location>
        <position position="294"/>
    </location>
</feature>
<keyword evidence="1" id="KW-0175">Coiled coil</keyword>
<sequence length="294" mass="33500">MSPESASDNKLLKEANQAAKIARDELLEIKKKGRTAGNNAQLVWARLKEQIVRIAKRRKAELARARAQEEKKRVDAQDAAKLKLENTQDPMARTEAQKELEAAETALHALKESSHEATFKRRDAKHFAEAETMKKSWFQWTKENRPRDTFATLRKPNTNPPEYVHDSQSMANIAGEYHDSIQNKDLDVGEEERAAALDTALRHVNRKMPEECKTQATAQITREDILESLMAAKNGSAAGLDGLIYEFWKAWNRKFETSKDGKEEWMDIVGMMTEVYVDIETYGIEQDCGFADGW</sequence>
<keyword evidence="3" id="KW-1185">Reference proteome</keyword>